<dbReference type="AlphaFoldDB" id="A0A3N4HGB4"/>
<evidence type="ECO:0000313" key="2">
    <source>
        <dbReference type="Proteomes" id="UP000275078"/>
    </source>
</evidence>
<gene>
    <name evidence="1" type="ORF">BJ508DRAFT_72526</name>
</gene>
<proteinExistence type="predicted"/>
<reference evidence="1 2" key="1">
    <citation type="journal article" date="2018" name="Nat. Ecol. Evol.">
        <title>Pezizomycetes genomes reveal the molecular basis of ectomycorrhizal truffle lifestyle.</title>
        <authorList>
            <person name="Murat C."/>
            <person name="Payen T."/>
            <person name="Noel B."/>
            <person name="Kuo A."/>
            <person name="Morin E."/>
            <person name="Chen J."/>
            <person name="Kohler A."/>
            <person name="Krizsan K."/>
            <person name="Balestrini R."/>
            <person name="Da Silva C."/>
            <person name="Montanini B."/>
            <person name="Hainaut M."/>
            <person name="Levati E."/>
            <person name="Barry K.W."/>
            <person name="Belfiori B."/>
            <person name="Cichocki N."/>
            <person name="Clum A."/>
            <person name="Dockter R.B."/>
            <person name="Fauchery L."/>
            <person name="Guy J."/>
            <person name="Iotti M."/>
            <person name="Le Tacon F."/>
            <person name="Lindquist E.A."/>
            <person name="Lipzen A."/>
            <person name="Malagnac F."/>
            <person name="Mello A."/>
            <person name="Molinier V."/>
            <person name="Miyauchi S."/>
            <person name="Poulain J."/>
            <person name="Riccioni C."/>
            <person name="Rubini A."/>
            <person name="Sitrit Y."/>
            <person name="Splivallo R."/>
            <person name="Traeger S."/>
            <person name="Wang M."/>
            <person name="Zifcakova L."/>
            <person name="Wipf D."/>
            <person name="Zambonelli A."/>
            <person name="Paolocci F."/>
            <person name="Nowrousian M."/>
            <person name="Ottonello S."/>
            <person name="Baldrian P."/>
            <person name="Spatafora J.W."/>
            <person name="Henrissat B."/>
            <person name="Nagy L.G."/>
            <person name="Aury J.M."/>
            <person name="Wincker P."/>
            <person name="Grigoriev I.V."/>
            <person name="Bonfante P."/>
            <person name="Martin F.M."/>
        </authorList>
    </citation>
    <scope>NUCLEOTIDE SEQUENCE [LARGE SCALE GENOMIC DNA]</scope>
    <source>
        <strain evidence="1 2">RN42</strain>
    </source>
</reference>
<name>A0A3N4HGB4_ASCIM</name>
<protein>
    <submittedName>
        <fullName evidence="1">Uncharacterized protein</fullName>
    </submittedName>
</protein>
<dbReference type="EMBL" id="ML119855">
    <property type="protein sequence ID" value="RPA72587.1"/>
    <property type="molecule type" value="Genomic_DNA"/>
</dbReference>
<dbReference type="Proteomes" id="UP000275078">
    <property type="component" value="Unassembled WGS sequence"/>
</dbReference>
<keyword evidence="2" id="KW-1185">Reference proteome</keyword>
<evidence type="ECO:0000313" key="1">
    <source>
        <dbReference type="EMBL" id="RPA72587.1"/>
    </source>
</evidence>
<organism evidence="1 2">
    <name type="scientific">Ascobolus immersus RN42</name>
    <dbReference type="NCBI Taxonomy" id="1160509"/>
    <lineage>
        <taxon>Eukaryota</taxon>
        <taxon>Fungi</taxon>
        <taxon>Dikarya</taxon>
        <taxon>Ascomycota</taxon>
        <taxon>Pezizomycotina</taxon>
        <taxon>Pezizomycetes</taxon>
        <taxon>Pezizales</taxon>
        <taxon>Ascobolaceae</taxon>
        <taxon>Ascobolus</taxon>
    </lineage>
</organism>
<sequence>MFGATLTITAFKSEKTSSSAGEIQAQSSQNVTALAYIGVLSLLQLTRKPTILPRALFSWLRIDLVSLFSSHLQHTRKTPKFSRNYSSQSSCYPCFRVRQPVFAFATNRETAHKRSSSCISPNLDLASVPRNPSSERQFHRASRTIPGELWRRSATPHPSSF</sequence>
<accession>A0A3N4HGB4</accession>